<comment type="caution">
    <text evidence="7">The sequence shown here is derived from an EMBL/GenBank/DDBJ whole genome shotgun (WGS) entry which is preliminary data.</text>
</comment>
<keyword evidence="2 5" id="KW-0812">Transmembrane</keyword>
<dbReference type="Pfam" id="PF07690">
    <property type="entry name" value="MFS_1"/>
    <property type="match status" value="1"/>
</dbReference>
<evidence type="ECO:0000256" key="1">
    <source>
        <dbReference type="ARBA" id="ARBA00004651"/>
    </source>
</evidence>
<evidence type="ECO:0000256" key="3">
    <source>
        <dbReference type="ARBA" id="ARBA00022989"/>
    </source>
</evidence>
<feature type="transmembrane region" description="Helical" evidence="5">
    <location>
        <begin position="32"/>
        <end position="51"/>
    </location>
</feature>
<evidence type="ECO:0000256" key="4">
    <source>
        <dbReference type="ARBA" id="ARBA00023136"/>
    </source>
</evidence>
<evidence type="ECO:0000256" key="5">
    <source>
        <dbReference type="SAM" id="Phobius"/>
    </source>
</evidence>
<feature type="transmembrane region" description="Helical" evidence="5">
    <location>
        <begin position="286"/>
        <end position="307"/>
    </location>
</feature>
<dbReference type="Proteomes" id="UP001500503">
    <property type="component" value="Unassembled WGS sequence"/>
</dbReference>
<evidence type="ECO:0000313" key="8">
    <source>
        <dbReference type="Proteomes" id="UP001500503"/>
    </source>
</evidence>
<feature type="transmembrane region" description="Helical" evidence="5">
    <location>
        <begin position="126"/>
        <end position="146"/>
    </location>
</feature>
<feature type="transmembrane region" description="Helical" evidence="5">
    <location>
        <begin position="195"/>
        <end position="222"/>
    </location>
</feature>
<gene>
    <name evidence="7" type="ORF">GCM10023191_053940</name>
</gene>
<feature type="transmembrane region" description="Helical" evidence="5">
    <location>
        <begin position="345"/>
        <end position="364"/>
    </location>
</feature>
<dbReference type="EMBL" id="BAABHF010000027">
    <property type="protein sequence ID" value="GAA4502416.1"/>
    <property type="molecule type" value="Genomic_DNA"/>
</dbReference>
<sequence length="378" mass="37916">MLTLLVGTHVVDDLYQGAVPALLPFLVAERHYGYAQATGITLAATFLSSILQPGFGVLTDRRRAPWLVGVGLLTAGVGIGLSGLGGGYWTTWLAVALSGVGVAAYHPEAARAARQAAGASAQGMSVFAVGGNAGIAVAPLVVAPILGATGLAGTPLLALPAVATALFLAVAWRSREPAPARGRAASDAGADDWRAFGWLTVVVVCRSVAYFGISSFLALLLIHRFGLSKGTASAALTVFTGTGAVGTVLGGRLADRAGRLTAVRAGYALTVPGLLGLLLAPGPAVAFVSAFVLGLGLYVPFAVHTTLGQEYLPGRIGTASGVTLGLAVSAGGMVAPLLGLVADAYGIRTALALLLVLPVIALAVSTRLPETRVAAARA</sequence>
<dbReference type="SUPFAM" id="SSF103473">
    <property type="entry name" value="MFS general substrate transporter"/>
    <property type="match status" value="1"/>
</dbReference>
<evidence type="ECO:0000259" key="6">
    <source>
        <dbReference type="PROSITE" id="PS50850"/>
    </source>
</evidence>
<dbReference type="Gene3D" id="1.20.1250.20">
    <property type="entry name" value="MFS general substrate transporter like domains"/>
    <property type="match status" value="2"/>
</dbReference>
<keyword evidence="4 5" id="KW-0472">Membrane</keyword>
<keyword evidence="3 5" id="KW-1133">Transmembrane helix</keyword>
<dbReference type="PANTHER" id="PTHR43129">
    <property type="entry name" value="FOSMIDOMYCIN RESISTANCE PROTEIN"/>
    <property type="match status" value="1"/>
</dbReference>
<feature type="transmembrane region" description="Helical" evidence="5">
    <location>
        <begin position="87"/>
        <end position="105"/>
    </location>
</feature>
<proteinExistence type="predicted"/>
<evidence type="ECO:0000256" key="2">
    <source>
        <dbReference type="ARBA" id="ARBA00022692"/>
    </source>
</evidence>
<feature type="transmembrane region" description="Helical" evidence="5">
    <location>
        <begin position="261"/>
        <end position="280"/>
    </location>
</feature>
<organism evidence="7 8">
    <name type="scientific">Actinoallomurus oryzae</name>
    <dbReference type="NCBI Taxonomy" id="502180"/>
    <lineage>
        <taxon>Bacteria</taxon>
        <taxon>Bacillati</taxon>
        <taxon>Actinomycetota</taxon>
        <taxon>Actinomycetes</taxon>
        <taxon>Streptosporangiales</taxon>
        <taxon>Thermomonosporaceae</taxon>
        <taxon>Actinoallomurus</taxon>
    </lineage>
</organism>
<dbReference type="InterPro" id="IPR011701">
    <property type="entry name" value="MFS"/>
</dbReference>
<evidence type="ECO:0000313" key="7">
    <source>
        <dbReference type="EMBL" id="GAA4502416.1"/>
    </source>
</evidence>
<dbReference type="InterPro" id="IPR036259">
    <property type="entry name" value="MFS_trans_sf"/>
</dbReference>
<reference evidence="8" key="1">
    <citation type="journal article" date="2019" name="Int. J. Syst. Evol. Microbiol.">
        <title>The Global Catalogue of Microorganisms (GCM) 10K type strain sequencing project: providing services to taxonomists for standard genome sequencing and annotation.</title>
        <authorList>
            <consortium name="The Broad Institute Genomics Platform"/>
            <consortium name="The Broad Institute Genome Sequencing Center for Infectious Disease"/>
            <person name="Wu L."/>
            <person name="Ma J."/>
        </authorList>
    </citation>
    <scope>NUCLEOTIDE SEQUENCE [LARGE SCALE GENOMIC DNA]</scope>
    <source>
        <strain evidence="8">JCM 17933</strain>
    </source>
</reference>
<dbReference type="CDD" id="cd17478">
    <property type="entry name" value="MFS_FsR"/>
    <property type="match status" value="1"/>
</dbReference>
<comment type="subcellular location">
    <subcellularLocation>
        <location evidence="1">Cell membrane</location>
        <topology evidence="1">Multi-pass membrane protein</topology>
    </subcellularLocation>
</comment>
<feature type="transmembrane region" description="Helical" evidence="5">
    <location>
        <begin position="63"/>
        <end position="81"/>
    </location>
</feature>
<dbReference type="InterPro" id="IPR020846">
    <property type="entry name" value="MFS_dom"/>
</dbReference>
<feature type="domain" description="Major facilitator superfamily (MFS) profile" evidence="6">
    <location>
        <begin position="195"/>
        <end position="378"/>
    </location>
</feature>
<feature type="transmembrane region" description="Helical" evidence="5">
    <location>
        <begin position="152"/>
        <end position="174"/>
    </location>
</feature>
<feature type="transmembrane region" description="Helical" evidence="5">
    <location>
        <begin position="319"/>
        <end position="339"/>
    </location>
</feature>
<dbReference type="PROSITE" id="PS50850">
    <property type="entry name" value="MFS"/>
    <property type="match status" value="1"/>
</dbReference>
<accession>A0ABP8QIT4</accession>
<dbReference type="PANTHER" id="PTHR43129:SF1">
    <property type="entry name" value="FOSMIDOMYCIN RESISTANCE PROTEIN"/>
    <property type="match status" value="1"/>
</dbReference>
<keyword evidence="8" id="KW-1185">Reference proteome</keyword>
<protein>
    <submittedName>
        <fullName evidence="7">MFS transporter</fullName>
    </submittedName>
</protein>
<feature type="transmembrane region" description="Helical" evidence="5">
    <location>
        <begin position="234"/>
        <end position="254"/>
    </location>
</feature>
<name>A0ABP8QIT4_9ACTN</name>